<proteinExistence type="predicted"/>
<evidence type="ECO:0000256" key="1">
    <source>
        <dbReference type="SAM" id="SignalP"/>
    </source>
</evidence>
<reference evidence="2 3" key="1">
    <citation type="submission" date="2024-03" db="EMBL/GenBank/DDBJ databases">
        <title>The Acrasis kona genome and developmental transcriptomes reveal deep origins of eukaryotic multicellular pathways.</title>
        <authorList>
            <person name="Sheikh S."/>
            <person name="Fu C.-J."/>
            <person name="Brown M.W."/>
            <person name="Baldauf S.L."/>
        </authorList>
    </citation>
    <scope>NUCLEOTIDE SEQUENCE [LARGE SCALE GENOMIC DNA]</scope>
    <source>
        <strain evidence="2 3">ATCC MYA-3509</strain>
    </source>
</reference>
<evidence type="ECO:0000313" key="3">
    <source>
        <dbReference type="Proteomes" id="UP001431209"/>
    </source>
</evidence>
<feature type="signal peptide" evidence="1">
    <location>
        <begin position="1"/>
        <end position="20"/>
    </location>
</feature>
<dbReference type="EMBL" id="JAOPGA020001603">
    <property type="protein sequence ID" value="KAL0489819.1"/>
    <property type="molecule type" value="Genomic_DNA"/>
</dbReference>
<keyword evidence="1" id="KW-0732">Signal</keyword>
<sequence length="204" mass="23116">MKYTIIALVLFSYAVVLVTGGDSSTLAITANVKVLASRERFSTPKKYIEADIISFPHNGDRISFDEMPIFTFTNRKFIKCQLDCESLFVDIQTTLFNCSDSFRYNTYPAMIESNVGLFTCPQQSMLKTREQKQTLMKAISICQNINMCKLTAAGSIFASPIVLQKYLDFSFDGRNEQRMVAVEDYTSKFVPNSPIQGQNRNKNN</sequence>
<dbReference type="AlphaFoldDB" id="A0AAW2ZKA4"/>
<evidence type="ECO:0000313" key="2">
    <source>
        <dbReference type="EMBL" id="KAL0489819.1"/>
    </source>
</evidence>
<accession>A0AAW2ZKA4</accession>
<name>A0AAW2ZKA4_9EUKA</name>
<keyword evidence="3" id="KW-1185">Reference proteome</keyword>
<organism evidence="2 3">
    <name type="scientific">Acrasis kona</name>
    <dbReference type="NCBI Taxonomy" id="1008807"/>
    <lineage>
        <taxon>Eukaryota</taxon>
        <taxon>Discoba</taxon>
        <taxon>Heterolobosea</taxon>
        <taxon>Tetramitia</taxon>
        <taxon>Eutetramitia</taxon>
        <taxon>Acrasidae</taxon>
        <taxon>Acrasis</taxon>
    </lineage>
</organism>
<gene>
    <name evidence="2" type="ORF">AKO1_009268</name>
</gene>
<protein>
    <submittedName>
        <fullName evidence="2">Uncharacterized protein</fullName>
    </submittedName>
</protein>
<comment type="caution">
    <text evidence="2">The sequence shown here is derived from an EMBL/GenBank/DDBJ whole genome shotgun (WGS) entry which is preliminary data.</text>
</comment>
<dbReference type="Proteomes" id="UP001431209">
    <property type="component" value="Unassembled WGS sequence"/>
</dbReference>
<feature type="chain" id="PRO_5043923981" evidence="1">
    <location>
        <begin position="21"/>
        <end position="204"/>
    </location>
</feature>